<dbReference type="GeneID" id="101504682"/>
<evidence type="ECO:0000313" key="12">
    <source>
        <dbReference type="RefSeq" id="XP_004514571.1"/>
    </source>
</evidence>
<organism evidence="11 12">
    <name type="scientific">Cicer arietinum</name>
    <name type="common">Chickpea</name>
    <name type="synonym">Garbanzo</name>
    <dbReference type="NCBI Taxonomy" id="3827"/>
    <lineage>
        <taxon>Eukaryota</taxon>
        <taxon>Viridiplantae</taxon>
        <taxon>Streptophyta</taxon>
        <taxon>Embryophyta</taxon>
        <taxon>Tracheophyta</taxon>
        <taxon>Spermatophyta</taxon>
        <taxon>Magnoliopsida</taxon>
        <taxon>eudicotyledons</taxon>
        <taxon>Gunneridae</taxon>
        <taxon>Pentapetalae</taxon>
        <taxon>rosids</taxon>
        <taxon>fabids</taxon>
        <taxon>Fabales</taxon>
        <taxon>Fabaceae</taxon>
        <taxon>Papilionoideae</taxon>
        <taxon>50 kb inversion clade</taxon>
        <taxon>NPAAA clade</taxon>
        <taxon>Hologalegina</taxon>
        <taxon>IRL clade</taxon>
        <taxon>Cicereae</taxon>
        <taxon>Cicer</taxon>
    </lineage>
</organism>
<keyword evidence="9" id="KW-0325">Glycoprotein</keyword>
<proteinExistence type="inferred from homology"/>
<dbReference type="GO" id="GO:0005773">
    <property type="term" value="C:vacuole"/>
    <property type="evidence" value="ECO:0007669"/>
    <property type="project" value="TreeGrafter"/>
</dbReference>
<evidence type="ECO:0000256" key="5">
    <source>
        <dbReference type="ARBA" id="ARBA00022670"/>
    </source>
</evidence>
<comment type="subcellular location">
    <subcellularLocation>
        <location evidence="1">Secreted</location>
    </subcellularLocation>
</comment>
<dbReference type="Gene3D" id="6.10.250.940">
    <property type="match status" value="1"/>
</dbReference>
<dbReference type="Gene3D" id="3.40.50.11320">
    <property type="match status" value="1"/>
</dbReference>
<evidence type="ECO:0000256" key="7">
    <source>
        <dbReference type="ARBA" id="ARBA00022801"/>
    </source>
</evidence>
<dbReference type="GO" id="GO:0005576">
    <property type="term" value="C:extracellular region"/>
    <property type="evidence" value="ECO:0007669"/>
    <property type="project" value="UniProtKB-SubCell"/>
</dbReference>
<accession>A0A1S2Z3V8</accession>
<dbReference type="InterPro" id="IPR029058">
    <property type="entry name" value="AB_hydrolase_fold"/>
</dbReference>
<gene>
    <name evidence="12" type="primary">LOC101504682</name>
</gene>
<dbReference type="SUPFAM" id="SSF53474">
    <property type="entry name" value="alpha/beta-Hydrolases"/>
    <property type="match status" value="1"/>
</dbReference>
<dbReference type="GO" id="GO:0006508">
    <property type="term" value="P:proteolysis"/>
    <property type="evidence" value="ECO:0007669"/>
    <property type="project" value="UniProtKB-KW"/>
</dbReference>
<evidence type="ECO:0000256" key="6">
    <source>
        <dbReference type="ARBA" id="ARBA00022729"/>
    </source>
</evidence>
<dbReference type="FunFam" id="3.40.50.1820:FF:000030">
    <property type="entry name" value="Carboxypeptidase"/>
    <property type="match status" value="1"/>
</dbReference>
<evidence type="ECO:0000256" key="1">
    <source>
        <dbReference type="ARBA" id="ARBA00004613"/>
    </source>
</evidence>
<dbReference type="PaxDb" id="3827-XP_004514571.1"/>
<evidence type="ECO:0000256" key="10">
    <source>
        <dbReference type="RuleBase" id="RU361156"/>
    </source>
</evidence>
<dbReference type="GO" id="GO:0004185">
    <property type="term" value="F:serine-type carboxypeptidase activity"/>
    <property type="evidence" value="ECO:0007669"/>
    <property type="project" value="UniProtKB-UniRule"/>
</dbReference>
<dbReference type="PRINTS" id="PR00724">
    <property type="entry name" value="CRBOXYPTASEC"/>
</dbReference>
<dbReference type="AlphaFoldDB" id="A0A1S2Z3V8"/>
<evidence type="ECO:0000256" key="2">
    <source>
        <dbReference type="ARBA" id="ARBA00009431"/>
    </source>
</evidence>
<dbReference type="STRING" id="3827.A0A1S2Z3V8"/>
<keyword evidence="11" id="KW-1185">Reference proteome</keyword>
<dbReference type="RefSeq" id="XP_004514571.1">
    <property type="nucleotide sequence ID" value="XM_004514514.3"/>
</dbReference>
<dbReference type="PROSITE" id="PS00131">
    <property type="entry name" value="CARBOXYPEPT_SER_SER"/>
    <property type="match status" value="1"/>
</dbReference>
<dbReference type="InterPro" id="IPR001563">
    <property type="entry name" value="Peptidase_S10"/>
</dbReference>
<evidence type="ECO:0000256" key="8">
    <source>
        <dbReference type="ARBA" id="ARBA00023157"/>
    </source>
</evidence>
<reference evidence="12" key="1">
    <citation type="submission" date="2025-08" db="UniProtKB">
        <authorList>
            <consortium name="RefSeq"/>
        </authorList>
    </citation>
    <scope>IDENTIFICATION</scope>
    <source>
        <tissue evidence="12">Etiolated seedlings</tissue>
    </source>
</reference>
<keyword evidence="7 10" id="KW-0378">Hydrolase</keyword>
<protein>
    <recommendedName>
        <fullName evidence="10">Carboxypeptidase</fullName>
        <ecNumber evidence="10">3.4.16.-</ecNumber>
    </recommendedName>
</protein>
<keyword evidence="3" id="KW-0964">Secreted</keyword>
<feature type="chain" id="PRO_5010006290" description="Carboxypeptidase" evidence="10">
    <location>
        <begin position="22"/>
        <end position="498"/>
    </location>
</feature>
<dbReference type="KEGG" id="cam:101504682"/>
<dbReference type="InterPro" id="IPR018202">
    <property type="entry name" value="Ser_caboxypep_ser_AS"/>
</dbReference>
<dbReference type="eggNOG" id="KOG1282">
    <property type="taxonomic scope" value="Eukaryota"/>
</dbReference>
<sequence length="498" mass="56256">MNKSICSLLLISFLTITFLVGETHGTKQSRALDKLQKSKFNANSKIDKSHFKTQKNNIVVDEVVHSQDGMKEKDMIVKLPGQPNVKFSQYGGYVTVDKLVGRAFYYYFVEAHHSKETLPLLLWLNGGPGCSSLAYGAMEELGPFRVNSDGKTLHKNNYSWNYAANVLFLESPAGVGFSYSNKTFDYDTNGDRRTARDNYVFLLNWLERFPEYKNRDFYIAGESYAGHYVPQLAHNILYYNKKANRTIVNLKGIMIGNAVINDETDNQGMYDYLASHAIISDQTAHNINTFCNFSSTSNQSTECNEAASEVYRNTLFLDVYNIYAPICTNHNLTTLSKKISVALDPCSDDYVQAYLNRDDVQEALHANVTKLKYDWEPCSSIISKWGDSPSTIIPLLHEFLNNGLRVWVFSGDIDGRVPVTSTKYSIKKMKLPIETTWYPWFLNGQVGGYAEVYKGGLTFATVREAGHQVPSYQPARALSLIKHFLNGTPLPNTQTLFD</sequence>
<evidence type="ECO:0000256" key="4">
    <source>
        <dbReference type="ARBA" id="ARBA00022645"/>
    </source>
</evidence>
<feature type="signal peptide" evidence="10">
    <location>
        <begin position="1"/>
        <end position="21"/>
    </location>
</feature>
<dbReference type="Proteomes" id="UP000087171">
    <property type="component" value="Unplaced"/>
</dbReference>
<dbReference type="OrthoDB" id="443318at2759"/>
<dbReference type="EC" id="3.4.16.-" evidence="10"/>
<name>A0A1S2Z3V8_CICAR</name>
<keyword evidence="6 10" id="KW-0732">Signal</keyword>
<comment type="similarity">
    <text evidence="2 10">Belongs to the peptidase S10 family.</text>
</comment>
<evidence type="ECO:0000256" key="9">
    <source>
        <dbReference type="ARBA" id="ARBA00023180"/>
    </source>
</evidence>
<dbReference type="Gene3D" id="3.40.50.1820">
    <property type="entry name" value="alpha/beta hydrolase"/>
    <property type="match status" value="1"/>
</dbReference>
<dbReference type="PANTHER" id="PTHR11802:SF132">
    <property type="entry name" value="SERINE CARBOXYPEPTIDASE-LIKE 36-RELATED"/>
    <property type="match status" value="1"/>
</dbReference>
<keyword evidence="8" id="KW-1015">Disulfide bond</keyword>
<keyword evidence="5 10" id="KW-0645">Protease</keyword>
<keyword evidence="4 10" id="KW-0121">Carboxypeptidase</keyword>
<evidence type="ECO:0000256" key="3">
    <source>
        <dbReference type="ARBA" id="ARBA00022525"/>
    </source>
</evidence>
<dbReference type="Pfam" id="PF00450">
    <property type="entry name" value="Peptidase_S10"/>
    <property type="match status" value="1"/>
</dbReference>
<dbReference type="FunFam" id="3.40.50.11320:FF:000001">
    <property type="entry name" value="Carboxypeptidase"/>
    <property type="match status" value="1"/>
</dbReference>
<dbReference type="PANTHER" id="PTHR11802">
    <property type="entry name" value="SERINE PROTEASE FAMILY S10 SERINE CARBOXYPEPTIDASE"/>
    <property type="match status" value="1"/>
</dbReference>
<evidence type="ECO:0000313" key="11">
    <source>
        <dbReference type="Proteomes" id="UP000087171"/>
    </source>
</evidence>